<reference evidence="2 3" key="1">
    <citation type="submission" date="2016-06" db="EMBL/GenBank/DDBJ databases">
        <title>Evolution of pathogenesis and genome organization in the Tremellales.</title>
        <authorList>
            <person name="Cuomo C."/>
            <person name="Litvintseva A."/>
            <person name="Heitman J."/>
            <person name="Chen Y."/>
            <person name="Sun S."/>
            <person name="Springer D."/>
            <person name="Dromer F."/>
            <person name="Young S."/>
            <person name="Zeng Q."/>
            <person name="Chapman S."/>
            <person name="Gujja S."/>
            <person name="Saif S."/>
            <person name="Birren B."/>
        </authorList>
    </citation>
    <scope>NUCLEOTIDE SEQUENCE [LARGE SCALE GENOMIC DNA]</scope>
    <source>
        <strain evidence="2 3">ATCC 28783</strain>
    </source>
</reference>
<proteinExistence type="predicted"/>
<feature type="compositionally biased region" description="Basic and acidic residues" evidence="1">
    <location>
        <begin position="82"/>
        <end position="91"/>
    </location>
</feature>
<evidence type="ECO:0000313" key="2">
    <source>
        <dbReference type="EMBL" id="RXK38793.1"/>
    </source>
</evidence>
<protein>
    <submittedName>
        <fullName evidence="2">Uncharacterized protein</fullName>
    </submittedName>
</protein>
<dbReference type="OrthoDB" id="14339at2759"/>
<gene>
    <name evidence="2" type="ORF">M231_03969</name>
</gene>
<feature type="compositionally biased region" description="Polar residues" evidence="1">
    <location>
        <begin position="24"/>
        <end position="38"/>
    </location>
</feature>
<dbReference type="PANTHER" id="PTHR37332:SF1">
    <property type="entry name" value="ELMO DOMAIN-CONTAINING PROTEIN"/>
    <property type="match status" value="1"/>
</dbReference>
<dbReference type="STRING" id="5217.A0A4Q1BLV9"/>
<feature type="compositionally biased region" description="Low complexity" evidence="1">
    <location>
        <begin position="69"/>
        <end position="81"/>
    </location>
</feature>
<dbReference type="InParanoid" id="A0A4Q1BLV9"/>
<name>A0A4Q1BLV9_TREME</name>
<sequence>MSAKLDFGSISGISSKASMKRKQSSSLLQALGKNQSRNSSIAPPLPTPLPSSSSHHPLNSQHAEEHSLYSPDSPYAESSSSHTRDHQRERSTSVSYLSGGRVTSSTAFKKDGKEDGKGSIRRPEDMFRVVKERMFGWSYLMEWYQGDIHWFNAVKISHSTLEQSIGPGKMDQRARHMFVLGASLAALFDIIAVDDLLKGLLKTMEEWEQWSEGGSKGVKSIFRGQKSGKRSGGMGEMGSGDHESFLLPINLAKLVLAHPQPFTPDFFQVHSSCCSIIRDVYKKILNQILPCPPPPYAPPPPDPFSLFHPSTYIHSAPVHSHSHPHQHSRAHETTPPNMNPKSPGGFSTITAVTTPGGSWDPSTIRGGGNFDSETPGSGPRRGVGTGIGIGTVQYDAFQMLVMGELGEDRMLIGDGQKLTSVVIDLFLKVDTKLKKLFSTLLREGDTLAKKIVEEELSLLCGSLAGGPAMKFDLSTAVSGSGNGYLGPPLSRSIGQSSGYGTIRNGMDVWTEEVS</sequence>
<feature type="compositionally biased region" description="Polar residues" evidence="1">
    <location>
        <begin position="92"/>
        <end position="107"/>
    </location>
</feature>
<feature type="compositionally biased region" description="Basic and acidic residues" evidence="1">
    <location>
        <begin position="108"/>
        <end position="120"/>
    </location>
</feature>
<dbReference type="EMBL" id="SDIL01000042">
    <property type="protein sequence ID" value="RXK38793.1"/>
    <property type="molecule type" value="Genomic_DNA"/>
</dbReference>
<feature type="compositionally biased region" description="Low complexity" evidence="1">
    <location>
        <begin position="50"/>
        <end position="61"/>
    </location>
</feature>
<dbReference type="Proteomes" id="UP000289152">
    <property type="component" value="Unassembled WGS sequence"/>
</dbReference>
<feature type="region of interest" description="Disordered" evidence="1">
    <location>
        <begin position="317"/>
        <end position="339"/>
    </location>
</feature>
<evidence type="ECO:0000313" key="3">
    <source>
        <dbReference type="Proteomes" id="UP000289152"/>
    </source>
</evidence>
<organism evidence="2 3">
    <name type="scientific">Tremella mesenterica</name>
    <name type="common">Jelly fungus</name>
    <dbReference type="NCBI Taxonomy" id="5217"/>
    <lineage>
        <taxon>Eukaryota</taxon>
        <taxon>Fungi</taxon>
        <taxon>Dikarya</taxon>
        <taxon>Basidiomycota</taxon>
        <taxon>Agaricomycotina</taxon>
        <taxon>Tremellomycetes</taxon>
        <taxon>Tremellales</taxon>
        <taxon>Tremellaceae</taxon>
        <taxon>Tremella</taxon>
    </lineage>
</organism>
<dbReference type="VEuPathDB" id="FungiDB:TREMEDRAFT_64789"/>
<feature type="region of interest" description="Disordered" evidence="1">
    <location>
        <begin position="1"/>
        <end position="120"/>
    </location>
</feature>
<dbReference type="PANTHER" id="PTHR37332">
    <property type="entry name" value="EXPRESSED PROTEIN"/>
    <property type="match status" value="1"/>
</dbReference>
<keyword evidence="3" id="KW-1185">Reference proteome</keyword>
<dbReference type="AlphaFoldDB" id="A0A4Q1BLV9"/>
<comment type="caution">
    <text evidence="2">The sequence shown here is derived from an EMBL/GenBank/DDBJ whole genome shotgun (WGS) entry which is preliminary data.</text>
</comment>
<accession>A0A4Q1BLV9</accession>
<evidence type="ECO:0000256" key="1">
    <source>
        <dbReference type="SAM" id="MobiDB-lite"/>
    </source>
</evidence>